<dbReference type="RefSeq" id="WP_090330549.1">
    <property type="nucleotide sequence ID" value="NZ_FNXY01000001.1"/>
</dbReference>
<dbReference type="Gene3D" id="1.10.101.10">
    <property type="entry name" value="PGBD-like superfamily/PGBD"/>
    <property type="match status" value="1"/>
</dbReference>
<protein>
    <submittedName>
        <fullName evidence="3">Predicted chitinase</fullName>
    </submittedName>
</protein>
<proteinExistence type="predicted"/>
<dbReference type="InterPro" id="IPR036365">
    <property type="entry name" value="PGBD-like_sf"/>
</dbReference>
<dbReference type="InterPro" id="IPR023346">
    <property type="entry name" value="Lysozyme-like_dom_sf"/>
</dbReference>
<evidence type="ECO:0000313" key="3">
    <source>
        <dbReference type="EMBL" id="SEI37095.1"/>
    </source>
</evidence>
<evidence type="ECO:0000259" key="2">
    <source>
        <dbReference type="Pfam" id="PF01471"/>
    </source>
</evidence>
<dbReference type="SUPFAM" id="SSF53955">
    <property type="entry name" value="Lysozyme-like"/>
    <property type="match status" value="1"/>
</dbReference>
<organism evidence="3 4">
    <name type="scientific">Dyadobacter koreensis</name>
    <dbReference type="NCBI Taxonomy" id="408657"/>
    <lineage>
        <taxon>Bacteria</taxon>
        <taxon>Pseudomonadati</taxon>
        <taxon>Bacteroidota</taxon>
        <taxon>Cytophagia</taxon>
        <taxon>Cytophagales</taxon>
        <taxon>Spirosomataceae</taxon>
        <taxon>Dyadobacter</taxon>
    </lineage>
</organism>
<dbReference type="InterPro" id="IPR036366">
    <property type="entry name" value="PGBDSf"/>
</dbReference>
<feature type="region of interest" description="Disordered" evidence="1">
    <location>
        <begin position="141"/>
        <end position="173"/>
    </location>
</feature>
<dbReference type="AlphaFoldDB" id="A0A1H6QCW6"/>
<evidence type="ECO:0000256" key="1">
    <source>
        <dbReference type="SAM" id="MobiDB-lite"/>
    </source>
</evidence>
<reference evidence="3 4" key="1">
    <citation type="submission" date="2016-10" db="EMBL/GenBank/DDBJ databases">
        <authorList>
            <person name="de Groot N.N."/>
        </authorList>
    </citation>
    <scope>NUCLEOTIDE SEQUENCE [LARGE SCALE GENOMIC DNA]</scope>
    <source>
        <strain evidence="3 4">DSM 19938</strain>
    </source>
</reference>
<dbReference type="Pfam" id="PF01471">
    <property type="entry name" value="PG_binding_1"/>
    <property type="match status" value="1"/>
</dbReference>
<dbReference type="Proteomes" id="UP000199532">
    <property type="component" value="Unassembled WGS sequence"/>
</dbReference>
<keyword evidence="4" id="KW-1185">Reference proteome</keyword>
<evidence type="ECO:0000313" key="4">
    <source>
        <dbReference type="Proteomes" id="UP000199532"/>
    </source>
</evidence>
<feature type="domain" description="Peptidoglycan binding-like" evidence="2">
    <location>
        <begin position="9"/>
        <end position="65"/>
    </location>
</feature>
<gene>
    <name evidence="3" type="ORF">SAMN04487995_0049</name>
</gene>
<name>A0A1H6QCW6_9BACT</name>
<feature type="compositionally biased region" description="Basic and acidic residues" evidence="1">
    <location>
        <begin position="156"/>
        <end position="165"/>
    </location>
</feature>
<dbReference type="InterPro" id="IPR002477">
    <property type="entry name" value="Peptidoglycan-bd-like"/>
</dbReference>
<dbReference type="OrthoDB" id="882303at2"/>
<dbReference type="STRING" id="408657.SAMN04487995_0049"/>
<dbReference type="Gene3D" id="1.10.530.10">
    <property type="match status" value="1"/>
</dbReference>
<dbReference type="EMBL" id="FNXY01000001">
    <property type="protein sequence ID" value="SEI37095.1"/>
    <property type="molecule type" value="Genomic_DNA"/>
</dbReference>
<sequence>MDPLKRDSSGADVVQLQEKLKSLGFNPGKIDGDFGPGTEAAVIAFQRSEGILADGVAGVKTLKALGIEPAQAAIKAVSVIDRISVNMVSKMFPFTPLDNIKKHLPDVLSALVERDLTDKNMVLMALATIRAETASFKPIDEGKSRFNTSPGGKPFDLYDNRRDLGNKGPSDGSSFKGRGFIQLTGRSNYEVIGTELKVNLIDNPAMANDSLIAARILAVYIKRKELRIKEALIEDDLKRARRLVNGGSHGLEPFVEAFRTGERLLA</sequence>
<dbReference type="SUPFAM" id="SSF47090">
    <property type="entry name" value="PGBD-like"/>
    <property type="match status" value="1"/>
</dbReference>
<accession>A0A1H6QCW6</accession>